<evidence type="ECO:0000256" key="3">
    <source>
        <dbReference type="ARBA" id="ARBA00022692"/>
    </source>
</evidence>
<keyword evidence="3 6" id="KW-0812">Transmembrane</keyword>
<keyword evidence="2" id="KW-1003">Cell membrane</keyword>
<dbReference type="PANTHER" id="PTHR30250:SF11">
    <property type="entry name" value="O-ANTIGEN TRANSPORTER-RELATED"/>
    <property type="match status" value="1"/>
</dbReference>
<dbReference type="CDD" id="cd12082">
    <property type="entry name" value="MATE_like"/>
    <property type="match status" value="1"/>
</dbReference>
<evidence type="ECO:0000256" key="4">
    <source>
        <dbReference type="ARBA" id="ARBA00022989"/>
    </source>
</evidence>
<feature type="transmembrane region" description="Helical" evidence="6">
    <location>
        <begin position="34"/>
        <end position="55"/>
    </location>
</feature>
<feature type="transmembrane region" description="Helical" evidence="6">
    <location>
        <begin position="341"/>
        <end position="364"/>
    </location>
</feature>
<reference evidence="7" key="1">
    <citation type="submission" date="2022-07" db="EMBL/GenBank/DDBJ databases">
        <title>Sphingomonas sp. nov., a novel bacterium isolated from the north slope of the Mount Everest.</title>
        <authorList>
            <person name="Cui X."/>
            <person name="Liu Y."/>
        </authorList>
    </citation>
    <scope>NUCLEOTIDE SEQUENCE</scope>
    <source>
        <strain evidence="7">S5-59</strain>
    </source>
</reference>
<keyword evidence="8" id="KW-1185">Reference proteome</keyword>
<name>A0ABY5L8Y2_9SPHN</name>
<organism evidence="7 8">
    <name type="scientific">Sphingomonas qomolangmaensis</name>
    <dbReference type="NCBI Taxonomy" id="2918765"/>
    <lineage>
        <taxon>Bacteria</taxon>
        <taxon>Pseudomonadati</taxon>
        <taxon>Pseudomonadota</taxon>
        <taxon>Alphaproteobacteria</taxon>
        <taxon>Sphingomonadales</taxon>
        <taxon>Sphingomonadaceae</taxon>
        <taxon>Sphingomonas</taxon>
    </lineage>
</organism>
<feature type="transmembrane region" description="Helical" evidence="6">
    <location>
        <begin position="231"/>
        <end position="252"/>
    </location>
</feature>
<protein>
    <submittedName>
        <fullName evidence="7">MATE family efflux transporter</fullName>
    </submittedName>
</protein>
<dbReference type="PANTHER" id="PTHR30250">
    <property type="entry name" value="PST FAMILY PREDICTED COLANIC ACID TRANSPORTER"/>
    <property type="match status" value="1"/>
</dbReference>
<evidence type="ECO:0000256" key="5">
    <source>
        <dbReference type="ARBA" id="ARBA00023136"/>
    </source>
</evidence>
<gene>
    <name evidence="7" type="ORF">NMP03_13400</name>
</gene>
<feature type="transmembrane region" description="Helical" evidence="6">
    <location>
        <begin position="118"/>
        <end position="137"/>
    </location>
</feature>
<dbReference type="Proteomes" id="UP001058533">
    <property type="component" value="Chromosome"/>
</dbReference>
<feature type="transmembrane region" description="Helical" evidence="6">
    <location>
        <begin position="371"/>
        <end position="391"/>
    </location>
</feature>
<dbReference type="InterPro" id="IPR050833">
    <property type="entry name" value="Poly_Biosynth_Transport"/>
</dbReference>
<evidence type="ECO:0000256" key="6">
    <source>
        <dbReference type="SAM" id="Phobius"/>
    </source>
</evidence>
<accession>A0ABY5L8Y2</accession>
<evidence type="ECO:0000313" key="7">
    <source>
        <dbReference type="EMBL" id="UUL82169.1"/>
    </source>
</evidence>
<keyword evidence="5 6" id="KW-0472">Membrane</keyword>
<evidence type="ECO:0000313" key="8">
    <source>
        <dbReference type="Proteomes" id="UP001058533"/>
    </source>
</evidence>
<sequence>MMMTAGAGWVGRIVAAVAQIGAIRILTGLLGVDGYGAFAVISGLLAWFMLADLGFGPALQNYISGQRVADKPVGTAIWTVCLVLLAAMVALSLLWLAVAAWAGPALVGRYDTVGHREAVLAFFAFAVVATGAGVSAVAMRVAFAEHRGYLAHAMTASASVLGVLGLLIFAPWFGENKLVWALFCYFLPGWLIPMYFLARKLVKLWETGEIAGLGVNREVLSLLFPEARKFLILYALAALVNNVDFIILSQTVSADEVAVYAVFSKIFVLAFTIVNSVIGAYWPVSAEMVHRRDLSGINRVILVCFSIGASAIFLMGAMLLVTRHYIADILAPSADLALPATLIAFFVVYWIVRVWSDTFAMLVVSASKAHILSFIAAPQALMSVALGYWGAKSYGVSGLMVGMTCAFLLTTGWALPWYMHRFRQQLHQEAT</sequence>
<feature type="transmembrane region" description="Helical" evidence="6">
    <location>
        <begin position="397"/>
        <end position="418"/>
    </location>
</feature>
<feature type="transmembrane region" description="Helical" evidence="6">
    <location>
        <begin position="76"/>
        <end position="98"/>
    </location>
</feature>
<keyword evidence="4 6" id="KW-1133">Transmembrane helix</keyword>
<dbReference type="RefSeq" id="WP_256505956.1">
    <property type="nucleotide sequence ID" value="NZ_CP101740.1"/>
</dbReference>
<feature type="transmembrane region" description="Helical" evidence="6">
    <location>
        <begin position="178"/>
        <end position="198"/>
    </location>
</feature>
<dbReference type="EMBL" id="CP101740">
    <property type="protein sequence ID" value="UUL82169.1"/>
    <property type="molecule type" value="Genomic_DNA"/>
</dbReference>
<feature type="transmembrane region" description="Helical" evidence="6">
    <location>
        <begin position="258"/>
        <end position="284"/>
    </location>
</feature>
<evidence type="ECO:0000256" key="1">
    <source>
        <dbReference type="ARBA" id="ARBA00004651"/>
    </source>
</evidence>
<feature type="transmembrane region" description="Helical" evidence="6">
    <location>
        <begin position="149"/>
        <end position="172"/>
    </location>
</feature>
<comment type="subcellular location">
    <subcellularLocation>
        <location evidence="1">Cell membrane</location>
        <topology evidence="1">Multi-pass membrane protein</topology>
    </subcellularLocation>
</comment>
<feature type="transmembrane region" description="Helical" evidence="6">
    <location>
        <begin position="296"/>
        <end position="321"/>
    </location>
</feature>
<evidence type="ECO:0000256" key="2">
    <source>
        <dbReference type="ARBA" id="ARBA00022475"/>
    </source>
</evidence>
<proteinExistence type="predicted"/>